<evidence type="ECO:0008006" key="3">
    <source>
        <dbReference type="Google" id="ProtNLM"/>
    </source>
</evidence>
<evidence type="ECO:0000313" key="2">
    <source>
        <dbReference type="Proteomes" id="UP000075714"/>
    </source>
</evidence>
<organism evidence="1 2">
    <name type="scientific">Gonium pectorale</name>
    <name type="common">Green alga</name>
    <dbReference type="NCBI Taxonomy" id="33097"/>
    <lineage>
        <taxon>Eukaryota</taxon>
        <taxon>Viridiplantae</taxon>
        <taxon>Chlorophyta</taxon>
        <taxon>core chlorophytes</taxon>
        <taxon>Chlorophyceae</taxon>
        <taxon>CS clade</taxon>
        <taxon>Chlamydomonadales</taxon>
        <taxon>Volvocaceae</taxon>
        <taxon>Gonium</taxon>
    </lineage>
</organism>
<comment type="caution">
    <text evidence="1">The sequence shown here is derived from an EMBL/GenBank/DDBJ whole genome shotgun (WGS) entry which is preliminary data.</text>
</comment>
<dbReference type="SMART" id="SM01236">
    <property type="entry name" value="Haem_oxygenase_2"/>
    <property type="match status" value="1"/>
</dbReference>
<dbReference type="EMBL" id="LSYV01000041">
    <property type="protein sequence ID" value="KXZ46793.1"/>
    <property type="molecule type" value="Genomic_DNA"/>
</dbReference>
<evidence type="ECO:0000313" key="1">
    <source>
        <dbReference type="EMBL" id="KXZ46793.1"/>
    </source>
</evidence>
<dbReference type="SUPFAM" id="SSF48613">
    <property type="entry name" value="Heme oxygenase-like"/>
    <property type="match status" value="1"/>
</dbReference>
<accession>A0A150GAJ8</accession>
<keyword evidence="2" id="KW-1185">Reference proteome</keyword>
<protein>
    <recommendedName>
        <fullName evidence="3">Iron-containing redox enzyme family protein</fullName>
    </recommendedName>
</protein>
<reference evidence="2" key="1">
    <citation type="journal article" date="2016" name="Nat. Commun.">
        <title>The Gonium pectorale genome demonstrates co-option of cell cycle regulation during the evolution of multicellularity.</title>
        <authorList>
            <person name="Hanschen E.R."/>
            <person name="Marriage T.N."/>
            <person name="Ferris P.J."/>
            <person name="Hamaji T."/>
            <person name="Toyoda A."/>
            <person name="Fujiyama A."/>
            <person name="Neme R."/>
            <person name="Noguchi H."/>
            <person name="Minakuchi Y."/>
            <person name="Suzuki M."/>
            <person name="Kawai-Toyooka H."/>
            <person name="Smith D.R."/>
            <person name="Sparks H."/>
            <person name="Anderson J."/>
            <person name="Bakaric R."/>
            <person name="Luria V."/>
            <person name="Karger A."/>
            <person name="Kirschner M.W."/>
            <person name="Durand P.M."/>
            <person name="Michod R.E."/>
            <person name="Nozaki H."/>
            <person name="Olson B.J."/>
        </authorList>
    </citation>
    <scope>NUCLEOTIDE SEQUENCE [LARGE SCALE GENOMIC DNA]</scope>
    <source>
        <strain evidence="2">NIES-2863</strain>
    </source>
</reference>
<sequence>MLSTQLARAGATTVATLDLASAERAFLEVLRTPGLDSRLALFEARTGAGVVEVERAVAAAVRRAYGPQGDSDSPDSHACHTFLQRLLYRLNRLNHFWYDDLRHYENERSPLLASLRDRVEGPWQRWETARRGGVDGPAQFRGMSVEQLAEAVRSRAAVDVDPPPSPAALFMRDEMSLEGYRHLLAVGALDGLVEASRQSRVCAGAPNAVSTTVFKVLMEEYGGGKLSRKHSTFYHSMMAQLGLDTRPEAYFDLVPWQWLASANHNFLLTERRRHYLRYLGGLTFFEVNGPAVYRTYCAAAQRLGLPASGWGYWELHVREDERHGRQMVEEVAVPLIQRYGEADGWEVLWGYDQEVAMGQRAGEALVRDIRAMEAEAAAAARRE</sequence>
<proteinExistence type="predicted"/>
<dbReference type="Pfam" id="PF14518">
    <property type="entry name" value="Haem_oxygenas_2"/>
    <property type="match status" value="1"/>
</dbReference>
<dbReference type="Proteomes" id="UP000075714">
    <property type="component" value="Unassembled WGS sequence"/>
</dbReference>
<dbReference type="STRING" id="33097.A0A150GAJ8"/>
<dbReference type="InterPro" id="IPR016084">
    <property type="entry name" value="Haem_Oase-like_multi-hlx"/>
</dbReference>
<gene>
    <name evidence="1" type="ORF">GPECTOR_40g527</name>
</gene>
<name>A0A150GAJ8_GONPE</name>
<dbReference type="OrthoDB" id="532858at2759"/>
<dbReference type="AlphaFoldDB" id="A0A150GAJ8"/>
<dbReference type="Gene3D" id="1.20.910.10">
    <property type="entry name" value="Heme oxygenase-like"/>
    <property type="match status" value="1"/>
</dbReference>